<name>A0A1T3IDG5_ELIME</name>
<organism evidence="1 2">
    <name type="scientific">Elizabethkingia meningoseptica</name>
    <name type="common">Chryseobacterium meningosepticum</name>
    <dbReference type="NCBI Taxonomy" id="238"/>
    <lineage>
        <taxon>Bacteria</taxon>
        <taxon>Pseudomonadati</taxon>
        <taxon>Bacteroidota</taxon>
        <taxon>Flavobacteriia</taxon>
        <taxon>Flavobacteriales</taxon>
        <taxon>Weeksellaceae</taxon>
        <taxon>Elizabethkingia</taxon>
    </lineage>
</organism>
<protein>
    <submittedName>
        <fullName evidence="1">Uncharacterized protein</fullName>
    </submittedName>
</protein>
<comment type="caution">
    <text evidence="1">The sequence shown here is derived from an EMBL/GenBank/DDBJ whole genome shotgun (WGS) entry which is preliminary data.</text>
</comment>
<gene>
    <name evidence="1" type="ORF">BMF97_06605</name>
</gene>
<dbReference type="eggNOG" id="ENOG5032R6N">
    <property type="taxonomic scope" value="Bacteria"/>
</dbReference>
<evidence type="ECO:0000313" key="1">
    <source>
        <dbReference type="EMBL" id="OOH96408.1"/>
    </source>
</evidence>
<dbReference type="STRING" id="238.BBD35_15505"/>
<dbReference type="EMBL" id="MPOG01000008">
    <property type="protein sequence ID" value="OOH96408.1"/>
    <property type="molecule type" value="Genomic_DNA"/>
</dbReference>
<accession>A0A1T3IDG5</accession>
<dbReference type="AlphaFoldDB" id="A0A1T3IDG5"/>
<proteinExistence type="predicted"/>
<keyword evidence="2" id="KW-1185">Reference proteome</keyword>
<evidence type="ECO:0000313" key="2">
    <source>
        <dbReference type="Proteomes" id="UP000188947"/>
    </source>
</evidence>
<dbReference type="Proteomes" id="UP000188947">
    <property type="component" value="Unassembled WGS sequence"/>
</dbReference>
<sequence length="512" mass="60214">MKLVKCAEISHLIPQESYYQHENYKDEWVLYHEGDLTLDKPINLDNTYAYFFPEKKEEEIFVFFVLVTGNLKAGNIFNDETDGSTGLVILGDLTANNIVVGGQGIFVTGNLLVDQLFWGDYNHGDLQVVGAIKAKVFINTDYGVDYQRFQNNENIFIDHLLWDGEEDDYDEEMYIRSLIRPEYLLSDEELEDEEIYSWKDRISISGLLKAIAEEQPVLQDNLGVYKSPEDEVVFFFEDLNISKENLIRFTESDILVSVAPKKGETAVLEYWDGPVFRRVYTEIGSPEKTAVYFQYEEKFACMVYLYNETNTINKLLGKKQYALTKAFKIFPEDKWLVIDADAPQEIQEFLKTQWDLFLWKYSEMIHLKKLFRENITREKMEAILNLPIAQEMSKLYYTDDASQYIGYLHLQFRLEDPEEEYSNRIGIIRQEPSDDDEDHFDFYHFDLVETIDGRTAPVLFTQDSNDYESEIYEVLPIEVNKYRKALRYWRKLEQNIEGLNEEFLNGELNLVD</sequence>
<dbReference type="OrthoDB" id="2044786at2"/>
<reference evidence="1 2" key="1">
    <citation type="submission" date="2016-11" db="EMBL/GenBank/DDBJ databases">
        <title>Genome sequence and comparative genomic analysis of clinical strain Elizabethkingia meningoseptica 61421 PRCM.</title>
        <authorList>
            <person name="Wang M."/>
            <person name="Hu S."/>
            <person name="Cao L."/>
            <person name="Jiang T."/>
            <person name="Zhou Y."/>
            <person name="Ming D."/>
        </authorList>
    </citation>
    <scope>NUCLEOTIDE SEQUENCE [LARGE SCALE GENOMIC DNA]</scope>
    <source>
        <strain evidence="1 2">61421 PRCM</strain>
    </source>
</reference>